<proteinExistence type="predicted"/>
<comment type="caution">
    <text evidence="1">The sequence shown here is derived from an EMBL/GenBank/DDBJ whole genome shotgun (WGS) entry which is preliminary data.</text>
</comment>
<protein>
    <submittedName>
        <fullName evidence="1">Uncharacterized protein</fullName>
    </submittedName>
</protein>
<sequence length="161" mass="18763">MYTVQQMQALDYLLKRILLESNSPFYGKNLKLVISYNNKLWYGDFVQMDGVFAYQYYIDDIGDIEKHRFSPNNDSSTLFKSIWDSYKGTISKNNPFIKIDDPTMFFNLLLRILNYADINDAISPFYPYLLNAKTLKGSLELPLINLEDTDIELVSIIEVID</sequence>
<dbReference type="RefSeq" id="WP_280615636.1">
    <property type="nucleotide sequence ID" value="NZ_JAROYP010000001.1"/>
</dbReference>
<gene>
    <name evidence="1" type="ORF">P5X88_02530</name>
</gene>
<organism evidence="1 2">
    <name type="scientific">Heyndrickxia oleronia</name>
    <dbReference type="NCBI Taxonomy" id="38875"/>
    <lineage>
        <taxon>Bacteria</taxon>
        <taxon>Bacillati</taxon>
        <taxon>Bacillota</taxon>
        <taxon>Bacilli</taxon>
        <taxon>Bacillales</taxon>
        <taxon>Bacillaceae</taxon>
        <taxon>Heyndrickxia</taxon>
    </lineage>
</organism>
<evidence type="ECO:0000313" key="1">
    <source>
        <dbReference type="EMBL" id="MDH5159793.1"/>
    </source>
</evidence>
<accession>A0AAW6SNK9</accession>
<dbReference type="AlphaFoldDB" id="A0AAW6SNK9"/>
<dbReference type="EMBL" id="JAROYP010000001">
    <property type="protein sequence ID" value="MDH5159793.1"/>
    <property type="molecule type" value="Genomic_DNA"/>
</dbReference>
<dbReference type="Proteomes" id="UP001159179">
    <property type="component" value="Unassembled WGS sequence"/>
</dbReference>
<evidence type="ECO:0000313" key="2">
    <source>
        <dbReference type="Proteomes" id="UP001159179"/>
    </source>
</evidence>
<name>A0AAW6SNK9_9BACI</name>
<reference evidence="1" key="1">
    <citation type="submission" date="2023-03" db="EMBL/GenBank/DDBJ databases">
        <title>Bacterial isolates from washroom surfaces on a university campus.</title>
        <authorList>
            <person name="Holman D.B."/>
            <person name="Gzyl K.E."/>
            <person name="Taheri A.E."/>
        </authorList>
    </citation>
    <scope>NUCLEOTIDE SEQUENCE</scope>
    <source>
        <strain evidence="1">RD03</strain>
    </source>
</reference>